<protein>
    <submittedName>
        <fullName evidence="1">Uncharacterized protein</fullName>
    </submittedName>
</protein>
<keyword evidence="2" id="KW-1185">Reference proteome</keyword>
<proteinExistence type="predicted"/>
<evidence type="ECO:0000313" key="1">
    <source>
        <dbReference type="EMBL" id="SDU65632.1"/>
    </source>
</evidence>
<evidence type="ECO:0000313" key="2">
    <source>
        <dbReference type="Proteomes" id="UP000199608"/>
    </source>
</evidence>
<dbReference type="Proteomes" id="UP000199608">
    <property type="component" value="Unassembled WGS sequence"/>
</dbReference>
<reference evidence="2" key="1">
    <citation type="submission" date="2016-10" db="EMBL/GenBank/DDBJ databases">
        <authorList>
            <person name="Varghese N."/>
            <person name="Submissions S."/>
        </authorList>
    </citation>
    <scope>NUCLEOTIDE SEQUENCE [LARGE SCALE GENOMIC DNA]</scope>
    <source>
        <strain evidence="2">DSM 3384</strain>
    </source>
</reference>
<organism evidence="1 2">
    <name type="scientific">Desulfobacula phenolica</name>
    <dbReference type="NCBI Taxonomy" id="90732"/>
    <lineage>
        <taxon>Bacteria</taxon>
        <taxon>Pseudomonadati</taxon>
        <taxon>Thermodesulfobacteriota</taxon>
        <taxon>Desulfobacteria</taxon>
        <taxon>Desulfobacterales</taxon>
        <taxon>Desulfobacteraceae</taxon>
        <taxon>Desulfobacula</taxon>
    </lineage>
</organism>
<dbReference type="InterPro" id="IPR025639">
    <property type="entry name" value="DruA"/>
</dbReference>
<dbReference type="EMBL" id="FNLL01000027">
    <property type="protein sequence ID" value="SDU65632.1"/>
    <property type="molecule type" value="Genomic_DNA"/>
</dbReference>
<accession>A0A1H2KAM2</accession>
<sequence>MESYDVVTLPAKKKYKARVRRIPVFVEHPKIIPVNDTLDAIGPISLQRITSKKDREEWKAYIQTYHYLGYKHPVGVHIGYFIVSEARKQKLGCLIFTASAAWTLAPRDELIGWDKKHRQKLLHLIISNNRFLIFPWVKVSNLASH</sequence>
<dbReference type="AlphaFoldDB" id="A0A1H2KAM2"/>
<dbReference type="Pfam" id="PF14236">
    <property type="entry name" value="DruA"/>
    <property type="match status" value="1"/>
</dbReference>
<name>A0A1H2KAM2_9BACT</name>
<gene>
    <name evidence="1" type="ORF">SAMN04487931_1273</name>
</gene>